<comment type="function">
    <text evidence="5">Transfers and isomerizes the ribose moiety from AdoMet to the 7-aminomethyl group of 7-deazaguanine (preQ1-tRNA) to give epoxyqueuosine (oQ-tRNA).</text>
</comment>
<organism evidence="6 7">
    <name type="scientific">Desulfomonile tiedjei (strain ATCC 49306 / DSM 6799 / DCB-1)</name>
    <dbReference type="NCBI Taxonomy" id="706587"/>
    <lineage>
        <taxon>Bacteria</taxon>
        <taxon>Pseudomonadati</taxon>
        <taxon>Thermodesulfobacteriota</taxon>
        <taxon>Desulfomonilia</taxon>
        <taxon>Desulfomonilales</taxon>
        <taxon>Desulfomonilaceae</taxon>
        <taxon>Desulfomonile</taxon>
    </lineage>
</organism>
<dbReference type="Gene3D" id="2.40.10.240">
    <property type="entry name" value="QueA-like"/>
    <property type="match status" value="1"/>
</dbReference>
<dbReference type="Proteomes" id="UP000006055">
    <property type="component" value="Chromosome"/>
</dbReference>
<evidence type="ECO:0000256" key="1">
    <source>
        <dbReference type="ARBA" id="ARBA00022490"/>
    </source>
</evidence>
<dbReference type="EMBL" id="CP003360">
    <property type="protein sequence ID" value="AFM26325.1"/>
    <property type="molecule type" value="Genomic_DNA"/>
</dbReference>
<comment type="catalytic activity">
    <reaction evidence="5">
        <text>7-aminomethyl-7-carbaguanosine(34) in tRNA + S-adenosyl-L-methionine = epoxyqueuosine(34) in tRNA + adenine + L-methionine + 2 H(+)</text>
        <dbReference type="Rhea" id="RHEA:32155"/>
        <dbReference type="Rhea" id="RHEA-COMP:10342"/>
        <dbReference type="Rhea" id="RHEA-COMP:18582"/>
        <dbReference type="ChEBI" id="CHEBI:15378"/>
        <dbReference type="ChEBI" id="CHEBI:16708"/>
        <dbReference type="ChEBI" id="CHEBI:57844"/>
        <dbReference type="ChEBI" id="CHEBI:59789"/>
        <dbReference type="ChEBI" id="CHEBI:82833"/>
        <dbReference type="ChEBI" id="CHEBI:194443"/>
        <dbReference type="EC" id="2.4.99.17"/>
    </reaction>
</comment>
<dbReference type="KEGG" id="dti:Desti_3680"/>
<evidence type="ECO:0000313" key="7">
    <source>
        <dbReference type="Proteomes" id="UP000006055"/>
    </source>
</evidence>
<proteinExistence type="inferred from homology"/>
<accession>I4C9T4</accession>
<evidence type="ECO:0000313" key="6">
    <source>
        <dbReference type="EMBL" id="AFM26325.1"/>
    </source>
</evidence>
<evidence type="ECO:0000256" key="2">
    <source>
        <dbReference type="ARBA" id="ARBA00022679"/>
    </source>
</evidence>
<dbReference type="NCBIfam" id="NF001140">
    <property type="entry name" value="PRK00147.1"/>
    <property type="match status" value="1"/>
</dbReference>
<keyword evidence="3 5" id="KW-0949">S-adenosyl-L-methionine</keyword>
<dbReference type="HOGENOM" id="CLU_039110_1_0_7"/>
<dbReference type="PANTHER" id="PTHR30307:SF0">
    <property type="entry name" value="S-ADENOSYLMETHIONINE:TRNA RIBOSYLTRANSFERASE-ISOMERASE"/>
    <property type="match status" value="1"/>
</dbReference>
<comment type="subunit">
    <text evidence="5">Monomer.</text>
</comment>
<keyword evidence="1 5" id="KW-0963">Cytoplasm</keyword>
<dbReference type="Pfam" id="PF02547">
    <property type="entry name" value="Queuosine_synth"/>
    <property type="match status" value="1"/>
</dbReference>
<dbReference type="InterPro" id="IPR003699">
    <property type="entry name" value="QueA"/>
</dbReference>
<dbReference type="AlphaFoldDB" id="I4C9T4"/>
<dbReference type="InterPro" id="IPR036100">
    <property type="entry name" value="QueA_sf"/>
</dbReference>
<keyword evidence="4 5" id="KW-0671">Queuosine biosynthesis</keyword>
<reference evidence="7" key="1">
    <citation type="submission" date="2012-06" db="EMBL/GenBank/DDBJ databases">
        <title>Complete sequence of chromosome of Desulfomonile tiedjei DSM 6799.</title>
        <authorList>
            <person name="Lucas S."/>
            <person name="Copeland A."/>
            <person name="Lapidus A."/>
            <person name="Glavina del Rio T."/>
            <person name="Dalin E."/>
            <person name="Tice H."/>
            <person name="Bruce D."/>
            <person name="Goodwin L."/>
            <person name="Pitluck S."/>
            <person name="Peters L."/>
            <person name="Ovchinnikova G."/>
            <person name="Zeytun A."/>
            <person name="Lu M."/>
            <person name="Kyrpides N."/>
            <person name="Mavromatis K."/>
            <person name="Ivanova N."/>
            <person name="Brettin T."/>
            <person name="Detter J.C."/>
            <person name="Han C."/>
            <person name="Larimer F."/>
            <person name="Land M."/>
            <person name="Hauser L."/>
            <person name="Markowitz V."/>
            <person name="Cheng J.-F."/>
            <person name="Hugenholtz P."/>
            <person name="Woyke T."/>
            <person name="Wu D."/>
            <person name="Spring S."/>
            <person name="Schroeder M."/>
            <person name="Brambilla E."/>
            <person name="Klenk H.-P."/>
            <person name="Eisen J.A."/>
        </authorList>
    </citation>
    <scope>NUCLEOTIDE SEQUENCE [LARGE SCALE GENOMIC DNA]</scope>
    <source>
        <strain evidence="7">ATCC 49306 / DSM 6799 / DCB-1</strain>
    </source>
</reference>
<dbReference type="EC" id="2.4.99.17" evidence="5"/>
<dbReference type="HAMAP" id="MF_00113">
    <property type="entry name" value="QueA"/>
    <property type="match status" value="1"/>
</dbReference>
<dbReference type="GO" id="GO:0051075">
    <property type="term" value="F:S-adenosylmethionine:tRNA ribosyltransferase-isomerase activity"/>
    <property type="evidence" value="ECO:0007669"/>
    <property type="project" value="UniProtKB-EC"/>
</dbReference>
<dbReference type="GO" id="GO:0005737">
    <property type="term" value="C:cytoplasm"/>
    <property type="evidence" value="ECO:0007669"/>
    <property type="project" value="UniProtKB-SubCell"/>
</dbReference>
<evidence type="ECO:0000256" key="3">
    <source>
        <dbReference type="ARBA" id="ARBA00022691"/>
    </source>
</evidence>
<keyword evidence="2 5" id="KW-0808">Transferase</keyword>
<dbReference type="eggNOG" id="COG0809">
    <property type="taxonomic scope" value="Bacteria"/>
</dbReference>
<dbReference type="UniPathway" id="UPA00392"/>
<comment type="pathway">
    <text evidence="5">tRNA modification; tRNA-queuosine biosynthesis.</text>
</comment>
<dbReference type="NCBIfam" id="TIGR00113">
    <property type="entry name" value="queA"/>
    <property type="match status" value="1"/>
</dbReference>
<name>I4C9T4_DESTA</name>
<keyword evidence="7" id="KW-1185">Reference proteome</keyword>
<dbReference type="SUPFAM" id="SSF111337">
    <property type="entry name" value="QueA-like"/>
    <property type="match status" value="1"/>
</dbReference>
<evidence type="ECO:0000256" key="4">
    <source>
        <dbReference type="ARBA" id="ARBA00022785"/>
    </source>
</evidence>
<dbReference type="Gene3D" id="3.40.1780.10">
    <property type="entry name" value="QueA-like"/>
    <property type="match status" value="1"/>
</dbReference>
<dbReference type="STRING" id="706587.Desti_3680"/>
<keyword evidence="6" id="KW-0413">Isomerase</keyword>
<protein>
    <recommendedName>
        <fullName evidence="5">S-adenosylmethionine:tRNA ribosyltransferase-isomerase</fullName>
        <ecNumber evidence="5">2.4.99.17</ecNumber>
    </recommendedName>
    <alternativeName>
        <fullName evidence="5">Queuosine biosynthesis protein QueA</fullName>
    </alternativeName>
</protein>
<dbReference type="RefSeq" id="WP_014811453.1">
    <property type="nucleotide sequence ID" value="NC_018025.1"/>
</dbReference>
<dbReference type="InterPro" id="IPR042119">
    <property type="entry name" value="QueA_dom2"/>
</dbReference>
<dbReference type="GO" id="GO:0008616">
    <property type="term" value="P:tRNA queuosine(34) biosynthetic process"/>
    <property type="evidence" value="ECO:0007669"/>
    <property type="project" value="UniProtKB-UniRule"/>
</dbReference>
<gene>
    <name evidence="5" type="primary">queA</name>
    <name evidence="6" type="ordered locus">Desti_3680</name>
</gene>
<comment type="similarity">
    <text evidence="5">Belongs to the QueA family.</text>
</comment>
<dbReference type="PANTHER" id="PTHR30307">
    <property type="entry name" value="S-ADENOSYLMETHIONINE:TRNA RIBOSYLTRANSFERASE-ISOMERASE"/>
    <property type="match status" value="1"/>
</dbReference>
<dbReference type="PATRIC" id="fig|706587.4.peg.4185"/>
<sequence>MMDENTALYTDDASMDIPESFRLATYSYELPPDLIAQKPSPERDRSRLLHLNRRTGAVAHHLFAELPGLLRPSDVLVLNETKVIPAFLQGKKTTGGRVELLVTDPGEMFGPGEFHAVRTCITKSSKPIKPGSRILVGNGVELECIHAVGPGRIQVRFPVTESMLLNFLEEHGKPPLPPYIHTAKRDEALDRCRYQTIYGRVAGSVAAPTAGLHFSEKLLKELEGMGILVARIILHVGPGTFLPVRTQDVRLHTMESEYFEISDETARNITRAAREGRRVIAVGSTSTRALETAVSEDCHICPGKGKTSLFILPGYRFKIVKGIITNFHLPESTLLMLVCALGGTDRVLSAYRQAVHQKYRFYSYGDASLIAE</sequence>
<evidence type="ECO:0000256" key="5">
    <source>
        <dbReference type="HAMAP-Rule" id="MF_00113"/>
    </source>
</evidence>
<comment type="subcellular location">
    <subcellularLocation>
        <location evidence="5">Cytoplasm</location>
    </subcellularLocation>
</comment>
<dbReference type="InterPro" id="IPR042118">
    <property type="entry name" value="QueA_dom1"/>
</dbReference>